<evidence type="ECO:0000256" key="1">
    <source>
        <dbReference type="SAM" id="Phobius"/>
    </source>
</evidence>
<feature type="transmembrane region" description="Helical" evidence="1">
    <location>
        <begin position="184"/>
        <end position="203"/>
    </location>
</feature>
<proteinExistence type="predicted"/>
<keyword evidence="1" id="KW-0812">Transmembrane</keyword>
<feature type="transmembrane region" description="Helical" evidence="1">
    <location>
        <begin position="255"/>
        <end position="278"/>
    </location>
</feature>
<organism evidence="2 3">
    <name type="scientific">Nonlabens dokdonensis</name>
    <dbReference type="NCBI Taxonomy" id="328515"/>
    <lineage>
        <taxon>Bacteria</taxon>
        <taxon>Pseudomonadati</taxon>
        <taxon>Bacteroidota</taxon>
        <taxon>Flavobacteriia</taxon>
        <taxon>Flavobacteriales</taxon>
        <taxon>Flavobacteriaceae</taxon>
        <taxon>Nonlabens</taxon>
    </lineage>
</organism>
<sequence length="415" mass="48312">MLFTQEHKPHWKLSSRILFRFIFLFLGGFIIMMPARYLFSPLLVWIGENIFESTGRLQLESTGSGDDTMAWLSLFLQLILAILGTVIWSVIDRKRLSYNNLYYWFRTFLRAFVSFFMLLYGFAKVFLIQFNEPSLLDLLQPFGEMSPMGLAWAYMGFSPAFGIFTGLLELIAGILLISKRTQTLGAFMVVGVMTHVAVMNLCFDIPVKIFSIHLALMGLVLFLSDSKRLLFAFFKKSDIKIPEDYRPISPEYDRVISLLKIVGVTLLILGAIGLRFLIYVEQSKDDTRDEFYGIWEVEHFIKNGDTIAPLLTENERWRYVIMQSRDRATMKTMNDSITAYHFKVDSTRTKVSIYKRNETEQIENFKIQKTDSLHFQIIGRLDLDSLEVRLKAKNLKDFTLINRGFHWVNEMPYNK</sequence>
<keyword evidence="1" id="KW-0472">Membrane</keyword>
<keyword evidence="3" id="KW-1185">Reference proteome</keyword>
<accession>A0ABX5Q184</accession>
<name>A0ABX5Q184_9FLAO</name>
<feature type="transmembrane region" description="Helical" evidence="1">
    <location>
        <begin position="150"/>
        <end position="177"/>
    </location>
</feature>
<gene>
    <name evidence="2" type="ORF">LX97_00765</name>
</gene>
<protein>
    <recommendedName>
        <fullName evidence="4">DoxX family protein</fullName>
    </recommendedName>
</protein>
<evidence type="ECO:0000313" key="2">
    <source>
        <dbReference type="EMBL" id="PZX43761.1"/>
    </source>
</evidence>
<dbReference type="EMBL" id="QKZR01000001">
    <property type="protein sequence ID" value="PZX43761.1"/>
    <property type="molecule type" value="Genomic_DNA"/>
</dbReference>
<keyword evidence="1" id="KW-1133">Transmembrane helix</keyword>
<comment type="caution">
    <text evidence="2">The sequence shown here is derived from an EMBL/GenBank/DDBJ whole genome shotgun (WGS) entry which is preliminary data.</text>
</comment>
<feature type="transmembrane region" description="Helical" evidence="1">
    <location>
        <begin position="21"/>
        <end position="39"/>
    </location>
</feature>
<dbReference type="RefSeq" id="WP_015361587.1">
    <property type="nucleotide sequence ID" value="NZ_QKZR01000001.1"/>
</dbReference>
<dbReference type="Proteomes" id="UP000248584">
    <property type="component" value="Unassembled WGS sequence"/>
</dbReference>
<evidence type="ECO:0000313" key="3">
    <source>
        <dbReference type="Proteomes" id="UP000248584"/>
    </source>
</evidence>
<evidence type="ECO:0008006" key="4">
    <source>
        <dbReference type="Google" id="ProtNLM"/>
    </source>
</evidence>
<reference evidence="2 3" key="1">
    <citation type="submission" date="2018-06" db="EMBL/GenBank/DDBJ databases">
        <title>Genomic Encyclopedia of Archaeal and Bacterial Type Strains, Phase II (KMG-II): from individual species to whole genera.</title>
        <authorList>
            <person name="Goeker M."/>
        </authorList>
    </citation>
    <scope>NUCLEOTIDE SEQUENCE [LARGE SCALE GENOMIC DNA]</scope>
    <source>
        <strain evidence="2 3">DSM 17205</strain>
    </source>
</reference>
<feature type="transmembrane region" description="Helical" evidence="1">
    <location>
        <begin position="69"/>
        <end position="91"/>
    </location>
</feature>
<feature type="transmembrane region" description="Helical" evidence="1">
    <location>
        <begin position="103"/>
        <end position="130"/>
    </location>
</feature>